<dbReference type="EMBL" id="JACHXK010000002">
    <property type="protein sequence ID" value="MBB3108873.1"/>
    <property type="molecule type" value="Genomic_DNA"/>
</dbReference>
<name>A0A7W5AU82_9BACL</name>
<evidence type="ECO:0000313" key="2">
    <source>
        <dbReference type="Proteomes" id="UP000570361"/>
    </source>
</evidence>
<dbReference type="AlphaFoldDB" id="A0A7W5AU82"/>
<evidence type="ECO:0000313" key="1">
    <source>
        <dbReference type="EMBL" id="MBB3108873.1"/>
    </source>
</evidence>
<dbReference type="RefSeq" id="WP_183597490.1">
    <property type="nucleotide sequence ID" value="NZ_JACHXK010000002.1"/>
</dbReference>
<keyword evidence="2" id="KW-1185">Reference proteome</keyword>
<sequence>MKGQQITSRSATLLEDKEYKHLVCRLRLQVDERLRFSMRLCRNIVMESLCLPLQFTYSEEMNDLSMGIVEVTKAVPYDQPLETFKQEVEASLRSNSKLASYEILLFAAYRREYWLLELGGMGTIVNRFNPLEMVE</sequence>
<comment type="caution">
    <text evidence="1">The sequence shown here is derived from an EMBL/GenBank/DDBJ whole genome shotgun (WGS) entry which is preliminary data.</text>
</comment>
<accession>A0A7W5AU82</accession>
<dbReference type="Proteomes" id="UP000570361">
    <property type="component" value="Unassembled WGS sequence"/>
</dbReference>
<reference evidence="1 2" key="1">
    <citation type="submission" date="2020-08" db="EMBL/GenBank/DDBJ databases">
        <title>Genomic Encyclopedia of Type Strains, Phase III (KMG-III): the genomes of soil and plant-associated and newly described type strains.</title>
        <authorList>
            <person name="Whitman W."/>
        </authorList>
    </citation>
    <scope>NUCLEOTIDE SEQUENCE [LARGE SCALE GENOMIC DNA]</scope>
    <source>
        <strain evidence="1 2">CECT 5862</strain>
    </source>
</reference>
<proteinExistence type="predicted"/>
<gene>
    <name evidence="1" type="ORF">FHS18_000925</name>
</gene>
<protein>
    <submittedName>
        <fullName evidence="1">Uncharacterized protein</fullName>
    </submittedName>
</protein>
<organism evidence="1 2">
    <name type="scientific">Paenibacillus phyllosphaerae</name>
    <dbReference type="NCBI Taxonomy" id="274593"/>
    <lineage>
        <taxon>Bacteria</taxon>
        <taxon>Bacillati</taxon>
        <taxon>Bacillota</taxon>
        <taxon>Bacilli</taxon>
        <taxon>Bacillales</taxon>
        <taxon>Paenibacillaceae</taxon>
        <taxon>Paenibacillus</taxon>
    </lineage>
</organism>